<proteinExistence type="predicted"/>
<organism evidence="1 2">
    <name type="scientific">Staurois parvus</name>
    <dbReference type="NCBI Taxonomy" id="386267"/>
    <lineage>
        <taxon>Eukaryota</taxon>
        <taxon>Metazoa</taxon>
        <taxon>Chordata</taxon>
        <taxon>Craniata</taxon>
        <taxon>Vertebrata</taxon>
        <taxon>Euteleostomi</taxon>
        <taxon>Amphibia</taxon>
        <taxon>Batrachia</taxon>
        <taxon>Anura</taxon>
        <taxon>Neobatrachia</taxon>
        <taxon>Ranoidea</taxon>
        <taxon>Ranidae</taxon>
        <taxon>Staurois</taxon>
    </lineage>
</organism>
<feature type="non-terminal residue" evidence="1">
    <location>
        <position position="70"/>
    </location>
</feature>
<dbReference type="EMBL" id="CATNWA010004267">
    <property type="protein sequence ID" value="CAI9547413.1"/>
    <property type="molecule type" value="Genomic_DNA"/>
</dbReference>
<evidence type="ECO:0000313" key="1">
    <source>
        <dbReference type="EMBL" id="CAI9547413.1"/>
    </source>
</evidence>
<keyword evidence="2" id="KW-1185">Reference proteome</keyword>
<protein>
    <submittedName>
        <fullName evidence="1">Uncharacterized protein</fullName>
    </submittedName>
</protein>
<dbReference type="Proteomes" id="UP001162483">
    <property type="component" value="Unassembled WGS sequence"/>
</dbReference>
<sequence>MTPKGRGMMGLVVCQQLEGRWSDPLFSKLQVHEALQKLTVTSMTLKGRGMMGLVVCSSWRAASLTPWSRV</sequence>
<reference evidence="1" key="1">
    <citation type="submission" date="2023-05" db="EMBL/GenBank/DDBJ databases">
        <authorList>
            <person name="Stuckert A."/>
        </authorList>
    </citation>
    <scope>NUCLEOTIDE SEQUENCE</scope>
</reference>
<accession>A0ABN9BIT9</accession>
<comment type="caution">
    <text evidence="1">The sequence shown here is derived from an EMBL/GenBank/DDBJ whole genome shotgun (WGS) entry which is preliminary data.</text>
</comment>
<gene>
    <name evidence="1" type="ORF">SPARVUS_LOCUS2983319</name>
</gene>
<evidence type="ECO:0000313" key="2">
    <source>
        <dbReference type="Proteomes" id="UP001162483"/>
    </source>
</evidence>
<name>A0ABN9BIT9_9NEOB</name>